<evidence type="ECO:0000256" key="9">
    <source>
        <dbReference type="ARBA" id="ARBA00022963"/>
    </source>
</evidence>
<dbReference type="InterPro" id="IPR025202">
    <property type="entry name" value="PLD-like_dom"/>
</dbReference>
<feature type="region of interest" description="Disordered" evidence="12">
    <location>
        <begin position="347"/>
        <end position="382"/>
    </location>
</feature>
<dbReference type="EMBL" id="CP000463">
    <property type="protein sequence ID" value="ABJ08563.1"/>
    <property type="molecule type" value="Genomic_DNA"/>
</dbReference>
<evidence type="ECO:0000256" key="1">
    <source>
        <dbReference type="ARBA" id="ARBA00000798"/>
    </source>
</evidence>
<keyword evidence="10" id="KW-0443">Lipid metabolism</keyword>
<dbReference type="EC" id="3.1.4.4" evidence="5"/>
<dbReference type="Pfam" id="PF13091">
    <property type="entry name" value="PLDc_2"/>
    <property type="match status" value="1"/>
</dbReference>
<dbReference type="GO" id="GO:0016042">
    <property type="term" value="P:lipid catabolic process"/>
    <property type="evidence" value="ECO:0007669"/>
    <property type="project" value="UniProtKB-KW"/>
</dbReference>
<dbReference type="Gene3D" id="2.40.10.10">
    <property type="entry name" value="Trypsin-like serine proteases"/>
    <property type="match status" value="2"/>
</dbReference>
<sequence>MDDQSNRTHRRQSRNAQNEEFVERLYSRRPHLRPVYEKVKQEAVSREAVVESVPAANDIARAARAMAPVEMVLETIVRDQRPVLFVKDDWIDTKDVFADGEEALDLIKALDAKREVIKPLMPLIGRVDVLGFPSTDFLGTAWFVDTAIVVTNRHVADLIARWDGRKFAFVRGVGGKPVSSSVSTLHEFDDMAVDQSRVFEVEEVLYIEPAGGPDIAFLKVKRRTDGTKPDRLDILPSDLGADVPISVVGYPARAPRSVIPDQARMEQLYLGRYDVKRAAPGLTMSPAQGATRHDCTTLGGASGSPVIDLATGKVAGLHFAGLYQETNFAVRASLLSEYISKKRWNTPPVVRSETRPSSPPRPGLQAPSPPPTRPVQDTGGGSVTVTLPLSITISLGQPIDPQSIKIAAQTPPSRGPSAGGPTGQAGNPAVVERAARDFWKQRPAGVVAVRVGFDDDGDQIGNVAFIAASVRADELDAVAAAGPAAFQGCEVRYLPANVAEQIDALPQTESVDSIAYDDEARTGEGFSFAEVKAEEMTVRTVVGPEYSWDELHGFIDGAGKSLVSAIYEFHANQIKDAIEARLEDDVSLTLVMDNATFAKPKEAEDAFDCVPVFAAWEKKFKNKFKRIVAPEGVSGLISDSYHIKVTVRDDDTFWLSSGNWKNASSQPVITPQMRQDATEEDLPGNREWHVIIKNTTLADRFRNHIKQDLKRSEELGGGKVPKSKEAADIFVDIPIEEAAFVEERRPPSRLLRPKDFNGVIKVKPLLTPDKQGAVYSKAVLDLIRSAKDSLLFQIPYIGMPSNPTEDRGFIDELIDAVVDKLTSLRDARVILRVGGSRFSAPTHAAWFFKSKGVDIANQLRQIDDHHTKGMIVDGRRVLIGSHNWSKPGVSLNRDASLIFDHTGIAEYFTEAFEIDWSRSNPIRPKKFVKLKKQESVIMEATGVAPPPGFRRVRLSELLKEDD</sequence>
<dbReference type="HOGENOM" id="CLU_311665_0_0_5"/>
<dbReference type="InterPro" id="IPR043504">
    <property type="entry name" value="Peptidase_S1_PA_chymotrypsin"/>
</dbReference>
<dbReference type="PANTHER" id="PTHR43856:SF1">
    <property type="entry name" value="MITOCHONDRIAL CARDIOLIPIN HYDROLASE"/>
    <property type="match status" value="1"/>
</dbReference>
<dbReference type="PANTHER" id="PTHR43856">
    <property type="entry name" value="CARDIOLIPIN HYDROLASE"/>
    <property type="match status" value="1"/>
</dbReference>
<dbReference type="Gene3D" id="3.30.870.10">
    <property type="entry name" value="Endonuclease Chain A"/>
    <property type="match status" value="2"/>
</dbReference>
<keyword evidence="9" id="KW-0442">Lipid degradation</keyword>
<dbReference type="CDD" id="cd00138">
    <property type="entry name" value="PLDc_SF"/>
    <property type="match status" value="1"/>
</dbReference>
<evidence type="ECO:0000313" key="14">
    <source>
        <dbReference type="EMBL" id="ABJ08563.1"/>
    </source>
</evidence>
<evidence type="ECO:0000256" key="7">
    <source>
        <dbReference type="ARBA" id="ARBA00022525"/>
    </source>
</evidence>
<dbReference type="SMART" id="SM00155">
    <property type="entry name" value="PLDc"/>
    <property type="match status" value="2"/>
</dbReference>
<evidence type="ECO:0000256" key="12">
    <source>
        <dbReference type="SAM" id="MobiDB-lite"/>
    </source>
</evidence>
<dbReference type="InterPro" id="IPR051406">
    <property type="entry name" value="PLD_domain"/>
</dbReference>
<feature type="region of interest" description="Disordered" evidence="12">
    <location>
        <begin position="407"/>
        <end position="427"/>
    </location>
</feature>
<dbReference type="GO" id="GO:0016891">
    <property type="term" value="F:RNA endonuclease activity producing 5'-phosphomonoesters, hydrolytic mechanism"/>
    <property type="evidence" value="ECO:0007669"/>
    <property type="project" value="TreeGrafter"/>
</dbReference>
<dbReference type="PROSITE" id="PS50035">
    <property type="entry name" value="PLD"/>
    <property type="match status" value="1"/>
</dbReference>
<dbReference type="GO" id="GO:0005576">
    <property type="term" value="C:extracellular region"/>
    <property type="evidence" value="ECO:0007669"/>
    <property type="project" value="UniProtKB-SubCell"/>
</dbReference>
<comment type="catalytic activity">
    <reaction evidence="1">
        <text>a 1,2-diacyl-sn-glycero-3-phosphocholine + H2O = a 1,2-diacyl-sn-glycero-3-phosphate + choline + H(+)</text>
        <dbReference type="Rhea" id="RHEA:14445"/>
        <dbReference type="ChEBI" id="CHEBI:15354"/>
        <dbReference type="ChEBI" id="CHEBI:15377"/>
        <dbReference type="ChEBI" id="CHEBI:15378"/>
        <dbReference type="ChEBI" id="CHEBI:57643"/>
        <dbReference type="ChEBI" id="CHEBI:58608"/>
        <dbReference type="EC" id="3.1.4.4"/>
    </reaction>
</comment>
<comment type="similarity">
    <text evidence="4">Belongs to the phospholipase D family.</text>
</comment>
<evidence type="ECO:0000256" key="11">
    <source>
        <dbReference type="ARBA" id="ARBA00029594"/>
    </source>
</evidence>
<evidence type="ECO:0000256" key="5">
    <source>
        <dbReference type="ARBA" id="ARBA00012027"/>
    </source>
</evidence>
<dbReference type="OrthoDB" id="9811262at2"/>
<feature type="domain" description="PLD phosphodiesterase" evidence="13">
    <location>
        <begin position="865"/>
        <end position="888"/>
    </location>
</feature>
<evidence type="ECO:0000256" key="3">
    <source>
        <dbReference type="ARBA" id="ARBA00004613"/>
    </source>
</evidence>
<dbReference type="InterPro" id="IPR001736">
    <property type="entry name" value="PLipase_D/transphosphatidylase"/>
</dbReference>
<organism evidence="14">
    <name type="scientific">Rhodopseudomonas palustris (strain BisA53)</name>
    <dbReference type="NCBI Taxonomy" id="316055"/>
    <lineage>
        <taxon>Bacteria</taxon>
        <taxon>Pseudomonadati</taxon>
        <taxon>Pseudomonadota</taxon>
        <taxon>Alphaproteobacteria</taxon>
        <taxon>Hyphomicrobiales</taxon>
        <taxon>Nitrobacteraceae</taxon>
        <taxon>Rhodopseudomonas</taxon>
    </lineage>
</organism>
<dbReference type="Pfam" id="PF13365">
    <property type="entry name" value="Trypsin_2"/>
    <property type="match status" value="1"/>
</dbReference>
<dbReference type="GO" id="GO:0004630">
    <property type="term" value="F:phospholipase D activity"/>
    <property type="evidence" value="ECO:0007669"/>
    <property type="project" value="UniProtKB-EC"/>
</dbReference>
<evidence type="ECO:0000256" key="4">
    <source>
        <dbReference type="ARBA" id="ARBA00008664"/>
    </source>
</evidence>
<dbReference type="KEGG" id="rpe:RPE_4643"/>
<dbReference type="CDD" id="cd09128">
    <property type="entry name" value="PLDc_unchar1_2"/>
    <property type="match status" value="1"/>
</dbReference>
<name>Q07HM1_RHOP5</name>
<feature type="region of interest" description="Disordered" evidence="12">
    <location>
        <begin position="1"/>
        <end position="20"/>
    </location>
</feature>
<proteinExistence type="inferred from homology"/>
<gene>
    <name evidence="14" type="ordered locus">RPE_4643</name>
</gene>
<comment type="subcellular location">
    <subcellularLocation>
        <location evidence="3">Secreted</location>
    </subcellularLocation>
</comment>
<dbReference type="AlphaFoldDB" id="Q07HM1"/>
<dbReference type="InterPro" id="IPR009003">
    <property type="entry name" value="Peptidase_S1_PA"/>
</dbReference>
<dbReference type="eggNOG" id="COG3591">
    <property type="taxonomic scope" value="Bacteria"/>
</dbReference>
<dbReference type="SUPFAM" id="SSF50494">
    <property type="entry name" value="Trypsin-like serine proteases"/>
    <property type="match status" value="1"/>
</dbReference>
<evidence type="ECO:0000256" key="8">
    <source>
        <dbReference type="ARBA" id="ARBA00022801"/>
    </source>
</evidence>
<keyword evidence="7" id="KW-0964">Secreted</keyword>
<dbReference type="SUPFAM" id="SSF56024">
    <property type="entry name" value="Phospholipase D/nuclease"/>
    <property type="match status" value="2"/>
</dbReference>
<dbReference type="eggNOG" id="COG1502">
    <property type="taxonomic scope" value="Bacteria"/>
</dbReference>
<evidence type="ECO:0000259" key="13">
    <source>
        <dbReference type="PROSITE" id="PS50035"/>
    </source>
</evidence>
<keyword evidence="8" id="KW-0378">Hydrolase</keyword>
<accession>Q07HM1</accession>
<dbReference type="STRING" id="316055.RPE_4643"/>
<evidence type="ECO:0000256" key="10">
    <source>
        <dbReference type="ARBA" id="ARBA00023098"/>
    </source>
</evidence>
<evidence type="ECO:0000256" key="2">
    <source>
        <dbReference type="ARBA" id="ARBA00003145"/>
    </source>
</evidence>
<comment type="function">
    <text evidence="2">Could be a virulence factor.</text>
</comment>
<evidence type="ECO:0000256" key="6">
    <source>
        <dbReference type="ARBA" id="ARBA00018392"/>
    </source>
</evidence>
<protein>
    <recommendedName>
        <fullName evidence="6">Phospholipase D</fullName>
        <ecNumber evidence="5">3.1.4.4</ecNumber>
    </recommendedName>
    <alternativeName>
        <fullName evidence="11">Choline phosphatase</fullName>
    </alternativeName>
</protein>
<feature type="compositionally biased region" description="Pro residues" evidence="12">
    <location>
        <begin position="357"/>
        <end position="373"/>
    </location>
</feature>
<dbReference type="GO" id="GO:0006793">
    <property type="term" value="P:phosphorus metabolic process"/>
    <property type="evidence" value="ECO:0007669"/>
    <property type="project" value="UniProtKB-ARBA"/>
</dbReference>
<reference evidence="14" key="1">
    <citation type="submission" date="2006-09" db="EMBL/GenBank/DDBJ databases">
        <title>Complete sequence of Rhodopseudomonas palustris BisA53.</title>
        <authorList>
            <consortium name="US DOE Joint Genome Institute"/>
            <person name="Copeland A."/>
            <person name="Lucas S."/>
            <person name="Lapidus A."/>
            <person name="Barry K."/>
            <person name="Detter J.C."/>
            <person name="Glavina del Rio T."/>
            <person name="Hammon N."/>
            <person name="Israni S."/>
            <person name="Dalin E."/>
            <person name="Tice H."/>
            <person name="Pitluck S."/>
            <person name="Chain P."/>
            <person name="Malfatti S."/>
            <person name="Shin M."/>
            <person name="Vergez L."/>
            <person name="Schmutz J."/>
            <person name="Larimer F."/>
            <person name="Land M."/>
            <person name="Hauser L."/>
            <person name="Pelletier D.A."/>
            <person name="Kyrpides N."/>
            <person name="Kim E."/>
            <person name="Harwood C.S."/>
            <person name="Oda Y."/>
            <person name="Richardson P."/>
        </authorList>
    </citation>
    <scope>NUCLEOTIDE SEQUENCE [LARGE SCALE GENOMIC DNA]</scope>
    <source>
        <strain evidence="14">BisA53</strain>
    </source>
</reference>